<dbReference type="AlphaFoldDB" id="H3ZB95"/>
<dbReference type="Gene3D" id="1.25.40.10">
    <property type="entry name" value="Tetratricopeptide repeat domain"/>
    <property type="match status" value="1"/>
</dbReference>
<accession>H3ZB95</accession>
<dbReference type="InterPro" id="IPR019734">
    <property type="entry name" value="TPR_rpt"/>
</dbReference>
<gene>
    <name evidence="2" type="ORF">AJE_03001</name>
</gene>
<dbReference type="Proteomes" id="UP000012046">
    <property type="component" value="Unassembled WGS sequence"/>
</dbReference>
<dbReference type="SMART" id="SM00028">
    <property type="entry name" value="TPR"/>
    <property type="match status" value="2"/>
</dbReference>
<evidence type="ECO:0000313" key="3">
    <source>
        <dbReference type="Proteomes" id="UP000012046"/>
    </source>
</evidence>
<evidence type="ECO:0000256" key="1">
    <source>
        <dbReference type="SAM" id="SignalP"/>
    </source>
</evidence>
<evidence type="ECO:0000313" key="2">
    <source>
        <dbReference type="EMBL" id="EHR42209.1"/>
    </source>
</evidence>
<dbReference type="STRING" id="1129374.AJE_03001"/>
<name>H3ZB95_9ALTE</name>
<organism evidence="2 3">
    <name type="scientific">Alishewanella jeotgali KCTC 22429</name>
    <dbReference type="NCBI Taxonomy" id="1129374"/>
    <lineage>
        <taxon>Bacteria</taxon>
        <taxon>Pseudomonadati</taxon>
        <taxon>Pseudomonadota</taxon>
        <taxon>Gammaproteobacteria</taxon>
        <taxon>Alteromonadales</taxon>
        <taxon>Alteromonadaceae</taxon>
        <taxon>Alishewanella</taxon>
    </lineage>
</organism>
<comment type="caution">
    <text evidence="2">The sequence shown here is derived from an EMBL/GenBank/DDBJ whole genome shotgun (WGS) entry which is preliminary data.</text>
</comment>
<keyword evidence="3" id="KW-1185">Reference proteome</keyword>
<keyword evidence="1" id="KW-0732">Signal</keyword>
<dbReference type="RefSeq" id="WP_008949614.1">
    <property type="nucleotide sequence ID" value="NZ_AHTH01000005.1"/>
</dbReference>
<dbReference type="EMBL" id="AHTH01000005">
    <property type="protein sequence ID" value="EHR42209.1"/>
    <property type="molecule type" value="Genomic_DNA"/>
</dbReference>
<dbReference type="PATRIC" id="fig|1129374.4.peg.606"/>
<dbReference type="eggNOG" id="COG0457">
    <property type="taxonomic scope" value="Bacteria"/>
</dbReference>
<sequence>MFKSIAFVLGTFFPFYGAYASFTEQCEPLTINKNGPPFSYHDYSAQARERLRLAEGAHFTQSVRSGISGNSGSLIGDLHFVLTVFPNHPHALAIMADVQQRPGFSRQHPLRRDYYYPTTNCYFQRALQIAPTDAGVHLVMAIHLHKQKQYQQAKTSYLNAIQLKPNAAEAHYNLGLLLNTMNELDDALKHAHIAYSLGYPLPGLRNLLKQRGVWREPEQENSTDNKGSTKYFETLSLQWS</sequence>
<feature type="signal peptide" evidence="1">
    <location>
        <begin position="1"/>
        <end position="20"/>
    </location>
</feature>
<dbReference type="SUPFAM" id="SSF48452">
    <property type="entry name" value="TPR-like"/>
    <property type="match status" value="1"/>
</dbReference>
<protein>
    <submittedName>
        <fullName evidence="2">Uncharacterized protein</fullName>
    </submittedName>
</protein>
<feature type="chain" id="PRO_5003590981" evidence="1">
    <location>
        <begin position="21"/>
        <end position="240"/>
    </location>
</feature>
<proteinExistence type="predicted"/>
<dbReference type="Pfam" id="PF13414">
    <property type="entry name" value="TPR_11"/>
    <property type="match status" value="1"/>
</dbReference>
<dbReference type="InterPro" id="IPR011990">
    <property type="entry name" value="TPR-like_helical_dom_sf"/>
</dbReference>
<reference evidence="2 3" key="1">
    <citation type="journal article" date="2012" name="J. Bacteriol.">
        <title>Genome Sequence of Extracellular-Protease-Producing Alishewanella jeotgali Isolated from Traditional Korean Fermented Seafood.</title>
        <authorList>
            <person name="Jung J."/>
            <person name="Chun J."/>
            <person name="Park W."/>
        </authorList>
    </citation>
    <scope>NUCLEOTIDE SEQUENCE [LARGE SCALE GENOMIC DNA]</scope>
    <source>
        <strain evidence="2 3">KCTC 22429</strain>
    </source>
</reference>